<gene>
    <name evidence="1" type="ORF">FB563_8293</name>
</gene>
<evidence type="ECO:0000313" key="1">
    <source>
        <dbReference type="EMBL" id="TQK79298.1"/>
    </source>
</evidence>
<organism evidence="1 2">
    <name type="scientific">Streptomyces puniciscabiei</name>
    <dbReference type="NCBI Taxonomy" id="164348"/>
    <lineage>
        <taxon>Bacteria</taxon>
        <taxon>Bacillati</taxon>
        <taxon>Actinomycetota</taxon>
        <taxon>Actinomycetes</taxon>
        <taxon>Kitasatosporales</taxon>
        <taxon>Streptomycetaceae</taxon>
        <taxon>Streptomyces</taxon>
    </lineage>
</organism>
<dbReference type="Proteomes" id="UP000318103">
    <property type="component" value="Unassembled WGS sequence"/>
</dbReference>
<sequence>MNERRAVISGIGAVALGDSRAAPGHAETYAEGRC</sequence>
<comment type="caution">
    <text evidence="1">The sequence shown here is derived from an EMBL/GenBank/DDBJ whole genome shotgun (WGS) entry which is preliminary data.</text>
</comment>
<reference evidence="1 2" key="1">
    <citation type="submission" date="2019-06" db="EMBL/GenBank/DDBJ databases">
        <title>Sequencing the genomes of 1000 actinobacteria strains.</title>
        <authorList>
            <person name="Klenk H.-P."/>
        </authorList>
    </citation>
    <scope>NUCLEOTIDE SEQUENCE [LARGE SCALE GENOMIC DNA]</scope>
    <source>
        <strain evidence="1 2">DSM 41929</strain>
    </source>
</reference>
<protein>
    <submittedName>
        <fullName evidence="1">Uncharacterized protein</fullName>
    </submittedName>
</protein>
<dbReference type="EMBL" id="VFNX01000007">
    <property type="protein sequence ID" value="TQK79298.1"/>
    <property type="molecule type" value="Genomic_DNA"/>
</dbReference>
<name>A0A542SXL6_9ACTN</name>
<evidence type="ECO:0000313" key="2">
    <source>
        <dbReference type="Proteomes" id="UP000318103"/>
    </source>
</evidence>
<dbReference type="AlphaFoldDB" id="A0A542SXL6"/>
<accession>A0A542SXL6</accession>
<proteinExistence type="predicted"/>
<keyword evidence="2" id="KW-1185">Reference proteome</keyword>